<evidence type="ECO:0000256" key="6">
    <source>
        <dbReference type="ARBA" id="ARBA00023242"/>
    </source>
</evidence>
<dbReference type="GO" id="GO:0000978">
    <property type="term" value="F:RNA polymerase II cis-regulatory region sequence-specific DNA binding"/>
    <property type="evidence" value="ECO:0007669"/>
    <property type="project" value="TreeGrafter"/>
</dbReference>
<dbReference type="GO" id="GO:0008270">
    <property type="term" value="F:zinc ion binding"/>
    <property type="evidence" value="ECO:0007669"/>
    <property type="project" value="UniProtKB-KW"/>
</dbReference>
<name>A0A197JQA6_9FUNG</name>
<dbReference type="PROSITE" id="PS00028">
    <property type="entry name" value="ZINC_FINGER_C2H2_1"/>
    <property type="match status" value="2"/>
</dbReference>
<keyword evidence="6" id="KW-0539">Nucleus</keyword>
<dbReference type="Pfam" id="PF13894">
    <property type="entry name" value="zf-C2H2_4"/>
    <property type="match status" value="1"/>
</dbReference>
<dbReference type="InterPro" id="IPR036236">
    <property type="entry name" value="Znf_C2H2_sf"/>
</dbReference>
<dbReference type="STRING" id="1314771.A0A197JQA6"/>
<keyword evidence="4 7" id="KW-0863">Zinc-finger</keyword>
<evidence type="ECO:0000256" key="4">
    <source>
        <dbReference type="ARBA" id="ARBA00022771"/>
    </source>
</evidence>
<protein>
    <recommendedName>
        <fullName evidence="9">C2H2-type domain-containing protein</fullName>
    </recommendedName>
</protein>
<dbReference type="InterPro" id="IPR013087">
    <property type="entry name" value="Znf_C2H2_type"/>
</dbReference>
<evidence type="ECO:0000313" key="11">
    <source>
        <dbReference type="Proteomes" id="UP000078512"/>
    </source>
</evidence>
<feature type="domain" description="C2H2-type" evidence="9">
    <location>
        <begin position="402"/>
        <end position="430"/>
    </location>
</feature>
<proteinExistence type="predicted"/>
<dbReference type="PANTHER" id="PTHR24388">
    <property type="entry name" value="ZINC FINGER PROTEIN"/>
    <property type="match status" value="1"/>
</dbReference>
<dbReference type="InterPro" id="IPR050527">
    <property type="entry name" value="Snail/Krueppel_Znf"/>
</dbReference>
<keyword evidence="11" id="KW-1185">Reference proteome</keyword>
<evidence type="ECO:0000259" key="9">
    <source>
        <dbReference type="PROSITE" id="PS50157"/>
    </source>
</evidence>
<keyword evidence="5" id="KW-0862">Zinc</keyword>
<organism evidence="10 11">
    <name type="scientific">Linnemannia elongata AG-77</name>
    <dbReference type="NCBI Taxonomy" id="1314771"/>
    <lineage>
        <taxon>Eukaryota</taxon>
        <taxon>Fungi</taxon>
        <taxon>Fungi incertae sedis</taxon>
        <taxon>Mucoromycota</taxon>
        <taxon>Mortierellomycotina</taxon>
        <taxon>Mortierellomycetes</taxon>
        <taxon>Mortierellales</taxon>
        <taxon>Mortierellaceae</taxon>
        <taxon>Linnemannia</taxon>
    </lineage>
</organism>
<feature type="domain" description="C2H2-type" evidence="9">
    <location>
        <begin position="373"/>
        <end position="400"/>
    </location>
</feature>
<evidence type="ECO:0000256" key="3">
    <source>
        <dbReference type="ARBA" id="ARBA00022737"/>
    </source>
</evidence>
<dbReference type="EMBL" id="KV442057">
    <property type="protein sequence ID" value="OAQ27452.1"/>
    <property type="molecule type" value="Genomic_DNA"/>
</dbReference>
<dbReference type="SMART" id="SM00355">
    <property type="entry name" value="ZnF_C2H2"/>
    <property type="match status" value="3"/>
</dbReference>
<evidence type="ECO:0000256" key="5">
    <source>
        <dbReference type="ARBA" id="ARBA00022833"/>
    </source>
</evidence>
<evidence type="ECO:0000256" key="7">
    <source>
        <dbReference type="PROSITE-ProRule" id="PRU00042"/>
    </source>
</evidence>
<dbReference type="GO" id="GO:0000981">
    <property type="term" value="F:DNA-binding transcription factor activity, RNA polymerase II-specific"/>
    <property type="evidence" value="ECO:0007669"/>
    <property type="project" value="TreeGrafter"/>
</dbReference>
<dbReference type="SUPFAM" id="SSF57667">
    <property type="entry name" value="beta-beta-alpha zinc fingers"/>
    <property type="match status" value="1"/>
</dbReference>
<reference evidence="10 11" key="1">
    <citation type="submission" date="2016-05" db="EMBL/GenBank/DDBJ databases">
        <title>Genome sequencing reveals origins of a unique bacterial endosymbiosis in the earliest lineages of terrestrial Fungi.</title>
        <authorList>
            <consortium name="DOE Joint Genome Institute"/>
            <person name="Uehling J."/>
            <person name="Gryganskyi A."/>
            <person name="Hameed K."/>
            <person name="Tschaplinski T."/>
            <person name="Misztal P."/>
            <person name="Wu S."/>
            <person name="Desiro A."/>
            <person name="Vande Pol N."/>
            <person name="Du Z.-Y."/>
            <person name="Zienkiewicz A."/>
            <person name="Zienkiewicz K."/>
            <person name="Morin E."/>
            <person name="Tisserant E."/>
            <person name="Splivallo R."/>
            <person name="Hainaut M."/>
            <person name="Henrissat B."/>
            <person name="Ohm R."/>
            <person name="Kuo A."/>
            <person name="Yan J."/>
            <person name="Lipzen A."/>
            <person name="Nolan M."/>
            <person name="Labutti K."/>
            <person name="Barry K."/>
            <person name="Goldstein A."/>
            <person name="Labbe J."/>
            <person name="Schadt C."/>
            <person name="Tuskan G."/>
            <person name="Grigoriev I."/>
            <person name="Martin F."/>
            <person name="Vilgalys R."/>
            <person name="Bonito G."/>
        </authorList>
    </citation>
    <scope>NUCLEOTIDE SEQUENCE [LARGE SCALE GENOMIC DNA]</scope>
    <source>
        <strain evidence="10 11">AG-77</strain>
    </source>
</reference>
<comment type="subcellular location">
    <subcellularLocation>
        <location evidence="1">Nucleus</location>
    </subcellularLocation>
</comment>
<dbReference type="Pfam" id="PF12874">
    <property type="entry name" value="zf-met"/>
    <property type="match status" value="1"/>
</dbReference>
<evidence type="ECO:0000313" key="10">
    <source>
        <dbReference type="EMBL" id="OAQ27452.1"/>
    </source>
</evidence>
<dbReference type="Proteomes" id="UP000078512">
    <property type="component" value="Unassembled WGS sequence"/>
</dbReference>
<accession>A0A197JQA6</accession>
<dbReference type="GO" id="GO:0005634">
    <property type="term" value="C:nucleus"/>
    <property type="evidence" value="ECO:0007669"/>
    <property type="project" value="UniProtKB-SubCell"/>
</dbReference>
<dbReference type="Gene3D" id="3.30.160.60">
    <property type="entry name" value="Classic Zinc Finger"/>
    <property type="match status" value="1"/>
</dbReference>
<gene>
    <name evidence="10" type="ORF">K457DRAFT_636024</name>
</gene>
<dbReference type="PANTHER" id="PTHR24388:SF54">
    <property type="entry name" value="PROTEIN ESCARGOT"/>
    <property type="match status" value="1"/>
</dbReference>
<dbReference type="OrthoDB" id="8922241at2759"/>
<evidence type="ECO:0000256" key="2">
    <source>
        <dbReference type="ARBA" id="ARBA00022723"/>
    </source>
</evidence>
<dbReference type="PROSITE" id="PS50157">
    <property type="entry name" value="ZINC_FINGER_C2H2_2"/>
    <property type="match status" value="2"/>
</dbReference>
<dbReference type="AlphaFoldDB" id="A0A197JQA6"/>
<evidence type="ECO:0000256" key="1">
    <source>
        <dbReference type="ARBA" id="ARBA00004123"/>
    </source>
</evidence>
<evidence type="ECO:0000256" key="8">
    <source>
        <dbReference type="SAM" id="MobiDB-lite"/>
    </source>
</evidence>
<keyword evidence="2" id="KW-0479">Metal-binding</keyword>
<sequence>MAKYAATQISRHLPGPGVDVDTLSSSVADFYHDAFSWSPRFLSLQEALQVVCLDHARGKVSDTDLPRSYRGPSFTPVKTTEGRFCCITGVAFQDEGNGPEAYGYVVEKGDLSYVLQTEPTDISTPIDGRKAGMTYEVCAKATSKTQYLVRPRDLPSPEDCPKSCRELYERAVGSVYGKRTPVPLSIQSPLPQPPTANSILHGNEFCRPLDNTITTVSCRVPRFGGLDVGVKRIQEFVVVEFSLISGEWQEDDRHYNIPVTLDDQCYPFNVTHLSYNIFSLRGSVLSSCWASGVASSVPAEPTYLSCKNGDTQDLALDKNHSRLPSSDNKRPRTDGQQTQRRKKDPRETTPPSTKNRMVLSKDLNPSPPQSAGIHCVLCHKSFASRKGLNAHMLSHDENRPSFACDACEKTFTRPSDMDRHKKSSHSNEKCPCEHCGRLLSRADGLLSHQRTCRGKPK</sequence>
<feature type="region of interest" description="Disordered" evidence="8">
    <location>
        <begin position="315"/>
        <end position="367"/>
    </location>
</feature>
<keyword evidence="3" id="KW-0677">Repeat</keyword>